<dbReference type="AlphaFoldDB" id="A0A6P8REG6"/>
<evidence type="ECO:0000256" key="1">
    <source>
        <dbReference type="SAM" id="SignalP"/>
    </source>
</evidence>
<sequence>MLNTLRMFWGVLLCAACFPAVTLQKDIEEHSNYNKINLDEVTDAVENLVYSSETIANLDRSQINNFVWKYQQILDTLKKAQEKAWNDFTPKNCSTPLAPSNGGLVCVTILHVRYCKVMCNQDYDFSFLRRSRLYEECGHHTGYSWTTQLVGGRKLADCIASSVAVSGQKTAYFHPNMNCQQTIGNATVENEHIKIFLQELAEKNIMEPHEANYDYIICGQATTADRN</sequence>
<dbReference type="OrthoDB" id="9948000at2759"/>
<name>A0A6P8REG6_GEOSA</name>
<dbReference type="InParanoid" id="A0A6P8REG6"/>
<gene>
    <name evidence="3" type="primary">LOC117359932</name>
</gene>
<feature type="signal peptide" evidence="1">
    <location>
        <begin position="1"/>
        <end position="24"/>
    </location>
</feature>
<reference evidence="3" key="1">
    <citation type="submission" date="2025-08" db="UniProtKB">
        <authorList>
            <consortium name="RefSeq"/>
        </authorList>
    </citation>
    <scope>IDENTIFICATION</scope>
</reference>
<dbReference type="GeneID" id="117359932"/>
<keyword evidence="1" id="KW-0732">Signal</keyword>
<evidence type="ECO:0000313" key="2">
    <source>
        <dbReference type="Proteomes" id="UP000515159"/>
    </source>
</evidence>
<dbReference type="KEGG" id="gsh:117359932"/>
<keyword evidence="2" id="KW-1185">Reference proteome</keyword>
<proteinExistence type="predicted"/>
<organism evidence="2 3">
    <name type="scientific">Geotrypetes seraphini</name>
    <name type="common">Gaboon caecilian</name>
    <name type="synonym">Caecilia seraphini</name>
    <dbReference type="NCBI Taxonomy" id="260995"/>
    <lineage>
        <taxon>Eukaryota</taxon>
        <taxon>Metazoa</taxon>
        <taxon>Chordata</taxon>
        <taxon>Craniata</taxon>
        <taxon>Vertebrata</taxon>
        <taxon>Euteleostomi</taxon>
        <taxon>Amphibia</taxon>
        <taxon>Gymnophiona</taxon>
        <taxon>Geotrypetes</taxon>
    </lineage>
</organism>
<feature type="chain" id="PRO_5028319758" evidence="1">
    <location>
        <begin position="25"/>
        <end position="227"/>
    </location>
</feature>
<dbReference type="Proteomes" id="UP000515159">
    <property type="component" value="Chromosome 4"/>
</dbReference>
<evidence type="ECO:0000313" key="3">
    <source>
        <dbReference type="RefSeq" id="XP_033799301.1"/>
    </source>
</evidence>
<dbReference type="RefSeq" id="XP_033799301.1">
    <property type="nucleotide sequence ID" value="XM_033943410.1"/>
</dbReference>
<protein>
    <submittedName>
        <fullName evidence="3">Uncharacterized protein LOC117359932</fullName>
    </submittedName>
</protein>
<accession>A0A6P8REG6</accession>